<protein>
    <submittedName>
        <fullName evidence="2">Uncharacterized protein</fullName>
    </submittedName>
</protein>
<dbReference type="Proteomes" id="UP000031443">
    <property type="component" value="Unassembled WGS sequence"/>
</dbReference>
<accession>M7ATK9</accession>
<dbReference type="EMBL" id="KB581885">
    <property type="protein sequence ID" value="EMP26265.1"/>
    <property type="molecule type" value="Genomic_DNA"/>
</dbReference>
<name>M7ATK9_CHEMY</name>
<sequence length="196" mass="20874">MDNDPGTSASYPAALGNARVKGDEPPSPALQRDATVSNTPIKAALLAAVFQSVRIPALACCPRLRDGKSAKAPKAPDTSVMGQRSNSGQEQGLWLRKRQTGSLRRASRSPPDSTNRDNDPLQTTPPPQSRSHNPGEHPGVELCWKTDLTCFLQALGHQVLLLGLPAARRVPVGRGPGHQLPEDRVSAILCTDTLAL</sequence>
<evidence type="ECO:0000256" key="1">
    <source>
        <dbReference type="SAM" id="MobiDB-lite"/>
    </source>
</evidence>
<organism evidence="2 3">
    <name type="scientific">Chelonia mydas</name>
    <name type="common">Green sea-turtle</name>
    <name type="synonym">Chelonia agassizi</name>
    <dbReference type="NCBI Taxonomy" id="8469"/>
    <lineage>
        <taxon>Eukaryota</taxon>
        <taxon>Metazoa</taxon>
        <taxon>Chordata</taxon>
        <taxon>Craniata</taxon>
        <taxon>Vertebrata</taxon>
        <taxon>Euteleostomi</taxon>
        <taxon>Archelosauria</taxon>
        <taxon>Testudinata</taxon>
        <taxon>Testudines</taxon>
        <taxon>Cryptodira</taxon>
        <taxon>Durocryptodira</taxon>
        <taxon>Americhelydia</taxon>
        <taxon>Chelonioidea</taxon>
        <taxon>Cheloniidae</taxon>
        <taxon>Chelonia</taxon>
    </lineage>
</organism>
<evidence type="ECO:0000313" key="3">
    <source>
        <dbReference type="Proteomes" id="UP000031443"/>
    </source>
</evidence>
<proteinExistence type="predicted"/>
<reference evidence="3" key="1">
    <citation type="journal article" date="2013" name="Nat. Genet.">
        <title>The draft genomes of soft-shell turtle and green sea turtle yield insights into the development and evolution of the turtle-specific body plan.</title>
        <authorList>
            <person name="Wang Z."/>
            <person name="Pascual-Anaya J."/>
            <person name="Zadissa A."/>
            <person name="Li W."/>
            <person name="Niimura Y."/>
            <person name="Huang Z."/>
            <person name="Li C."/>
            <person name="White S."/>
            <person name="Xiong Z."/>
            <person name="Fang D."/>
            <person name="Wang B."/>
            <person name="Ming Y."/>
            <person name="Chen Y."/>
            <person name="Zheng Y."/>
            <person name="Kuraku S."/>
            <person name="Pignatelli M."/>
            <person name="Herrero J."/>
            <person name="Beal K."/>
            <person name="Nozawa M."/>
            <person name="Li Q."/>
            <person name="Wang J."/>
            <person name="Zhang H."/>
            <person name="Yu L."/>
            <person name="Shigenobu S."/>
            <person name="Wang J."/>
            <person name="Liu J."/>
            <person name="Flicek P."/>
            <person name="Searle S."/>
            <person name="Wang J."/>
            <person name="Kuratani S."/>
            <person name="Yin Y."/>
            <person name="Aken B."/>
            <person name="Zhang G."/>
            <person name="Irie N."/>
        </authorList>
    </citation>
    <scope>NUCLEOTIDE SEQUENCE [LARGE SCALE GENOMIC DNA]</scope>
</reference>
<feature type="compositionally biased region" description="Polar residues" evidence="1">
    <location>
        <begin position="80"/>
        <end position="90"/>
    </location>
</feature>
<feature type="region of interest" description="Disordered" evidence="1">
    <location>
        <begin position="1"/>
        <end position="35"/>
    </location>
</feature>
<gene>
    <name evidence="2" type="ORF">UY3_16637</name>
</gene>
<keyword evidence="3" id="KW-1185">Reference proteome</keyword>
<feature type="compositionally biased region" description="Polar residues" evidence="1">
    <location>
        <begin position="1"/>
        <end position="10"/>
    </location>
</feature>
<feature type="region of interest" description="Disordered" evidence="1">
    <location>
        <begin position="67"/>
        <end position="138"/>
    </location>
</feature>
<evidence type="ECO:0000313" key="2">
    <source>
        <dbReference type="EMBL" id="EMP26265.1"/>
    </source>
</evidence>
<dbReference type="AlphaFoldDB" id="M7ATK9"/>